<name>A0AAE0XA90_9PEZI</name>
<protein>
    <recommendedName>
        <fullName evidence="1">DUF7730 domain-containing protein</fullName>
    </recommendedName>
</protein>
<reference evidence="2" key="1">
    <citation type="journal article" date="2023" name="Mol. Phylogenet. Evol.">
        <title>Genome-scale phylogeny and comparative genomics of the fungal order Sordariales.</title>
        <authorList>
            <person name="Hensen N."/>
            <person name="Bonometti L."/>
            <person name="Westerberg I."/>
            <person name="Brannstrom I.O."/>
            <person name="Guillou S."/>
            <person name="Cros-Aarteil S."/>
            <person name="Calhoun S."/>
            <person name="Haridas S."/>
            <person name="Kuo A."/>
            <person name="Mondo S."/>
            <person name="Pangilinan J."/>
            <person name="Riley R."/>
            <person name="LaButti K."/>
            <person name="Andreopoulos B."/>
            <person name="Lipzen A."/>
            <person name="Chen C."/>
            <person name="Yan M."/>
            <person name="Daum C."/>
            <person name="Ng V."/>
            <person name="Clum A."/>
            <person name="Steindorff A."/>
            <person name="Ohm R.A."/>
            <person name="Martin F."/>
            <person name="Silar P."/>
            <person name="Natvig D.O."/>
            <person name="Lalanne C."/>
            <person name="Gautier V."/>
            <person name="Ament-Velasquez S.L."/>
            <person name="Kruys A."/>
            <person name="Hutchinson M.I."/>
            <person name="Powell A.J."/>
            <person name="Barry K."/>
            <person name="Miller A.N."/>
            <person name="Grigoriev I.V."/>
            <person name="Debuchy R."/>
            <person name="Gladieux P."/>
            <person name="Hiltunen Thoren M."/>
            <person name="Johannesson H."/>
        </authorList>
    </citation>
    <scope>NUCLEOTIDE SEQUENCE</scope>
    <source>
        <strain evidence="2">CBS 314.62</strain>
    </source>
</reference>
<feature type="domain" description="DUF7730" evidence="1">
    <location>
        <begin position="9"/>
        <end position="258"/>
    </location>
</feature>
<evidence type="ECO:0000313" key="3">
    <source>
        <dbReference type="Proteomes" id="UP001270362"/>
    </source>
</evidence>
<gene>
    <name evidence="2" type="ORF">B0T22DRAFT_378112</name>
</gene>
<proteinExistence type="predicted"/>
<dbReference type="Proteomes" id="UP001270362">
    <property type="component" value="Unassembled WGS sequence"/>
</dbReference>
<accession>A0AAE0XA90</accession>
<dbReference type="AlphaFoldDB" id="A0AAE0XA90"/>
<keyword evidence="3" id="KW-1185">Reference proteome</keyword>
<dbReference type="Pfam" id="PF24864">
    <property type="entry name" value="DUF7730"/>
    <property type="match status" value="1"/>
</dbReference>
<reference evidence="2" key="2">
    <citation type="submission" date="2023-06" db="EMBL/GenBank/DDBJ databases">
        <authorList>
            <consortium name="Lawrence Berkeley National Laboratory"/>
            <person name="Haridas S."/>
            <person name="Hensen N."/>
            <person name="Bonometti L."/>
            <person name="Westerberg I."/>
            <person name="Brannstrom I.O."/>
            <person name="Guillou S."/>
            <person name="Cros-Aarteil S."/>
            <person name="Calhoun S."/>
            <person name="Kuo A."/>
            <person name="Mondo S."/>
            <person name="Pangilinan J."/>
            <person name="Riley R."/>
            <person name="Labutti K."/>
            <person name="Andreopoulos B."/>
            <person name="Lipzen A."/>
            <person name="Chen C."/>
            <person name="Yanf M."/>
            <person name="Daum C."/>
            <person name="Ng V."/>
            <person name="Clum A."/>
            <person name="Steindorff A."/>
            <person name="Ohm R."/>
            <person name="Martin F."/>
            <person name="Silar P."/>
            <person name="Natvig D."/>
            <person name="Lalanne C."/>
            <person name="Gautier V."/>
            <person name="Ament-Velasquez S.L."/>
            <person name="Kruys A."/>
            <person name="Hutchinson M.I."/>
            <person name="Powell A.J."/>
            <person name="Barry K."/>
            <person name="Miller A.N."/>
            <person name="Grigoriev I.V."/>
            <person name="Debuchy R."/>
            <person name="Gladieux P."/>
            <person name="Thoren M.H."/>
            <person name="Johannesson H."/>
        </authorList>
    </citation>
    <scope>NUCLEOTIDE SEQUENCE</scope>
    <source>
        <strain evidence="2">CBS 314.62</strain>
    </source>
</reference>
<organism evidence="2 3">
    <name type="scientific">Podospora appendiculata</name>
    <dbReference type="NCBI Taxonomy" id="314037"/>
    <lineage>
        <taxon>Eukaryota</taxon>
        <taxon>Fungi</taxon>
        <taxon>Dikarya</taxon>
        <taxon>Ascomycota</taxon>
        <taxon>Pezizomycotina</taxon>
        <taxon>Sordariomycetes</taxon>
        <taxon>Sordariomycetidae</taxon>
        <taxon>Sordariales</taxon>
        <taxon>Podosporaceae</taxon>
        <taxon>Podospora</taxon>
    </lineage>
</organism>
<evidence type="ECO:0000313" key="2">
    <source>
        <dbReference type="EMBL" id="KAK3688956.1"/>
    </source>
</evidence>
<sequence length="393" mass="44356">MESLEHSPFTTSPLEIRLAILASMGFPRAIHVFLRCGKIALSTCVEPSMAENYLTGSERKPGGFLALTSDSELAWARRLQSTWGPHWQCEEMAQKTPGYQQHQPEDNWDSDGAEAIMSLLFVCKKLNMEVIDYLAANVALHVTNFSTLDQLAQSSLISVPLHSPYGLFTAIGPSLMKLDITLRVPLLFLQAVCDNTATSTTSGTKAPRQTSLPKQEWIALWPALALRLRKLRQLHVWLDHDDSRSWSFVNERAVLAPLTGSFSAENIVSLQDVTLTLPNFHPLHENPEIHFTYSSLQISTCVTVNRRMRPTYWFEASFPGEPATRLHIADFPIFVQYGGFEDYGWEDWSPEQIQEMEREMWLTGQLGMHIGVLSCGEPRHYVTFALHPEQLGL</sequence>
<comment type="caution">
    <text evidence="2">The sequence shown here is derived from an EMBL/GenBank/DDBJ whole genome shotgun (WGS) entry which is preliminary data.</text>
</comment>
<evidence type="ECO:0000259" key="1">
    <source>
        <dbReference type="Pfam" id="PF24864"/>
    </source>
</evidence>
<dbReference type="EMBL" id="JAULSO010000002">
    <property type="protein sequence ID" value="KAK3688956.1"/>
    <property type="molecule type" value="Genomic_DNA"/>
</dbReference>
<dbReference type="InterPro" id="IPR056632">
    <property type="entry name" value="DUF7730"/>
</dbReference>